<evidence type="ECO:0000256" key="7">
    <source>
        <dbReference type="HAMAP-Rule" id="MF_03169"/>
    </source>
</evidence>
<dbReference type="EC" id="2.7.4.10" evidence="7"/>
<keyword evidence="10" id="KW-1185">Reference proteome</keyword>
<feature type="binding site" evidence="7">
    <location>
        <begin position="93"/>
        <end position="96"/>
    </location>
    <ligand>
        <name>AMP</name>
        <dbReference type="ChEBI" id="CHEBI:456215"/>
    </ligand>
</feature>
<feature type="binding site" evidence="7">
    <location>
        <position position="179"/>
    </location>
    <ligand>
        <name>AMP</name>
        <dbReference type="ChEBI" id="CHEBI:456215"/>
    </ligand>
</feature>
<comment type="function">
    <text evidence="7">Involved in maintaining the homeostasis of cellular nucleotides by catalyzing the interconversion of nucleoside phosphates. Has GTP:AMP phosphotransferase and ITP:AMP phosphotransferase activities.</text>
</comment>
<comment type="catalytic activity">
    <reaction evidence="7">
        <text>a ribonucleoside 5'-triphosphate + AMP = a ribonucleoside 5'-diphosphate + ADP</text>
        <dbReference type="Rhea" id="RHEA:13749"/>
        <dbReference type="ChEBI" id="CHEBI:57930"/>
        <dbReference type="ChEBI" id="CHEBI:61557"/>
        <dbReference type="ChEBI" id="CHEBI:456215"/>
        <dbReference type="ChEBI" id="CHEBI:456216"/>
        <dbReference type="EC" id="2.7.4.10"/>
    </reaction>
</comment>
<evidence type="ECO:0000256" key="4">
    <source>
        <dbReference type="ARBA" id="ARBA00022777"/>
    </source>
</evidence>
<keyword evidence="5 7" id="KW-0496">Mitochondrion</keyword>
<feature type="binding site" evidence="7">
    <location>
        <position position="135"/>
    </location>
    <ligand>
        <name>GTP</name>
        <dbReference type="ChEBI" id="CHEBI:37565"/>
    </ligand>
</feature>
<dbReference type="InterPro" id="IPR028586">
    <property type="entry name" value="AK3/Ak4_mitochondrial"/>
</dbReference>
<evidence type="ECO:0000313" key="10">
    <source>
        <dbReference type="Proteomes" id="UP001497383"/>
    </source>
</evidence>
<feature type="binding site" evidence="7">
    <location>
        <begin position="62"/>
        <end position="64"/>
    </location>
    <ligand>
        <name>AMP</name>
        <dbReference type="ChEBI" id="CHEBI:456215"/>
    </ligand>
</feature>
<dbReference type="InterPro" id="IPR000850">
    <property type="entry name" value="Adenylat/UMP-CMP_kin"/>
</dbReference>
<dbReference type="PANTHER" id="PTHR23359">
    <property type="entry name" value="NUCLEOTIDE KINASE"/>
    <property type="match status" value="1"/>
</dbReference>
<organism evidence="9 10">
    <name type="scientific">Lodderomyces beijingensis</name>
    <dbReference type="NCBI Taxonomy" id="1775926"/>
    <lineage>
        <taxon>Eukaryota</taxon>
        <taxon>Fungi</taxon>
        <taxon>Dikarya</taxon>
        <taxon>Ascomycota</taxon>
        <taxon>Saccharomycotina</taxon>
        <taxon>Pichiomycetes</taxon>
        <taxon>Debaryomycetaceae</taxon>
        <taxon>Candida/Lodderomyces clade</taxon>
        <taxon>Lodderomyces</taxon>
    </lineage>
</organism>
<comment type="similarity">
    <text evidence="7">Belongs to the adenylate kinase family. AK3 subfamily.</text>
</comment>
<dbReference type="InterPro" id="IPR027417">
    <property type="entry name" value="P-loop_NTPase"/>
</dbReference>
<accession>A0ABP0ZTR9</accession>
<dbReference type="Gene3D" id="3.40.50.300">
    <property type="entry name" value="P-loop containing nucleotide triphosphate hydrolases"/>
    <property type="match status" value="1"/>
</dbReference>
<dbReference type="HAMAP" id="MF_03169">
    <property type="entry name" value="Adenylate_kinase_AK3"/>
    <property type="match status" value="1"/>
</dbReference>
<dbReference type="NCBIfam" id="TIGR01351">
    <property type="entry name" value="adk"/>
    <property type="match status" value="1"/>
</dbReference>
<feature type="binding site" evidence="7">
    <location>
        <position position="208"/>
    </location>
    <ligand>
        <name>GTP</name>
        <dbReference type="ChEBI" id="CHEBI:37565"/>
    </ligand>
</feature>
<dbReference type="PRINTS" id="PR00094">
    <property type="entry name" value="ADENYLTKNASE"/>
</dbReference>
<comment type="subcellular location">
    <subcellularLocation>
        <location evidence="1 7">Mitochondrion matrix</location>
    </subcellularLocation>
</comment>
<dbReference type="InterPro" id="IPR006259">
    <property type="entry name" value="Adenyl_kin_sub"/>
</dbReference>
<reference evidence="9 10" key="1">
    <citation type="submission" date="2024-03" db="EMBL/GenBank/DDBJ databases">
        <authorList>
            <person name="Brejova B."/>
        </authorList>
    </citation>
    <scope>NUCLEOTIDE SEQUENCE [LARGE SCALE GENOMIC DNA]</scope>
    <source>
        <strain evidence="9 10">CBS 14171</strain>
    </source>
</reference>
<keyword evidence="6 7" id="KW-0342">GTP-binding</keyword>
<name>A0ABP0ZTR9_9ASCO</name>
<dbReference type="CDD" id="cd01428">
    <property type="entry name" value="ADK"/>
    <property type="match status" value="1"/>
</dbReference>
<sequence>MLKPTRLLLLGAPGSGKGTISRKLLKRFPQLHSISSGDVLRSHISRGTKIGREAETLIKAGSLVPDSTMIGLIAEQLKELGGLNGEASWLLDGFPRTLSQAQGLTEILDASGADLNMVVELDVDQEIILQRIDARWVHLPSGRIYSLDYNPPKVPFTDDVTGEKLVKRDDDNPETFSKRLLVYNEEVGPLREYYETLGTWHRVSGDSSDIIYPKVERLLLRD</sequence>
<feature type="binding site" evidence="7">
    <location>
        <position position="41"/>
    </location>
    <ligand>
        <name>AMP</name>
        <dbReference type="ChEBI" id="CHEBI:456215"/>
    </ligand>
</feature>
<dbReference type="Proteomes" id="UP001497383">
    <property type="component" value="Chromosome 8"/>
</dbReference>
<evidence type="ECO:0000256" key="5">
    <source>
        <dbReference type="ARBA" id="ARBA00023128"/>
    </source>
</evidence>
<evidence type="ECO:0000313" key="9">
    <source>
        <dbReference type="EMBL" id="CAK9441928.1"/>
    </source>
</evidence>
<protein>
    <recommendedName>
        <fullName evidence="7">GTP:AMP phosphotransferase, mitochondrial</fullName>
        <ecNumber evidence="7">2.7.4.10</ecNumber>
    </recommendedName>
    <alternativeName>
        <fullName evidence="7">Adenylate kinase 3</fullName>
        <shortName evidence="7">AK 3</shortName>
    </alternativeName>
</protein>
<keyword evidence="3 7" id="KW-0547">Nucleotide-binding</keyword>
<dbReference type="RefSeq" id="XP_066832705.1">
    <property type="nucleotide sequence ID" value="XM_066976135.1"/>
</dbReference>
<dbReference type="SUPFAM" id="SSF52540">
    <property type="entry name" value="P-loop containing nucleoside triphosphate hydrolases"/>
    <property type="match status" value="1"/>
</dbReference>
<comment type="subunit">
    <text evidence="7">Monomer.</text>
</comment>
<dbReference type="GeneID" id="92210963"/>
<evidence type="ECO:0000256" key="3">
    <source>
        <dbReference type="ARBA" id="ARBA00022741"/>
    </source>
</evidence>
<feature type="region of interest" description="NMPbind" evidence="7">
    <location>
        <begin position="35"/>
        <end position="64"/>
    </location>
</feature>
<feature type="binding site" evidence="7">
    <location>
        <position position="100"/>
    </location>
    <ligand>
        <name>AMP</name>
        <dbReference type="ChEBI" id="CHEBI:456215"/>
    </ligand>
</feature>
<gene>
    <name evidence="7" type="primary">ADK2</name>
    <name evidence="9" type="ORF">LODBEIA_P57670</name>
</gene>
<dbReference type="InterPro" id="IPR007862">
    <property type="entry name" value="Adenylate_kinase_lid-dom"/>
</dbReference>
<feature type="binding site" evidence="7">
    <location>
        <begin position="14"/>
        <end position="19"/>
    </location>
    <ligand>
        <name>GTP</name>
        <dbReference type="ChEBI" id="CHEBI:37565"/>
    </ligand>
</feature>
<feature type="domain" description="Adenylate kinase active site lid" evidence="8">
    <location>
        <begin position="135"/>
        <end position="170"/>
    </location>
</feature>
<feature type="binding site" evidence="7">
    <location>
        <position position="36"/>
    </location>
    <ligand>
        <name>AMP</name>
        <dbReference type="ChEBI" id="CHEBI:456215"/>
    </ligand>
</feature>
<dbReference type="HAMAP" id="MF_00235">
    <property type="entry name" value="Adenylate_kinase_Adk"/>
    <property type="match status" value="1"/>
</dbReference>
<dbReference type="Pfam" id="PF05191">
    <property type="entry name" value="ADK_lid"/>
    <property type="match status" value="1"/>
</dbReference>
<keyword evidence="4 7" id="KW-0418">Kinase</keyword>
<evidence type="ECO:0000256" key="6">
    <source>
        <dbReference type="ARBA" id="ARBA00023134"/>
    </source>
</evidence>
<feature type="region of interest" description="LID" evidence="7">
    <location>
        <begin position="134"/>
        <end position="171"/>
    </location>
</feature>
<feature type="binding site" evidence="7">
    <location>
        <begin position="144"/>
        <end position="145"/>
    </location>
    <ligand>
        <name>GTP</name>
        <dbReference type="ChEBI" id="CHEBI:37565"/>
    </ligand>
</feature>
<dbReference type="EMBL" id="OZ022412">
    <property type="protein sequence ID" value="CAK9441928.1"/>
    <property type="molecule type" value="Genomic_DNA"/>
</dbReference>
<evidence type="ECO:0000259" key="8">
    <source>
        <dbReference type="Pfam" id="PF05191"/>
    </source>
</evidence>
<proteinExistence type="inferred from homology"/>
<feature type="binding site" evidence="7">
    <location>
        <position position="168"/>
    </location>
    <ligand>
        <name>AMP</name>
        <dbReference type="ChEBI" id="CHEBI:456215"/>
    </ligand>
</feature>
<evidence type="ECO:0000256" key="1">
    <source>
        <dbReference type="ARBA" id="ARBA00004305"/>
    </source>
</evidence>
<evidence type="ECO:0000256" key="2">
    <source>
        <dbReference type="ARBA" id="ARBA00022679"/>
    </source>
</evidence>
<dbReference type="PROSITE" id="PS00113">
    <property type="entry name" value="ADENYLATE_KINASE"/>
    <property type="match status" value="1"/>
</dbReference>
<dbReference type="InterPro" id="IPR033690">
    <property type="entry name" value="Adenylat_kinase_CS"/>
</dbReference>
<comment type="domain">
    <text evidence="7">Consists of three domains, a large central CORE domain and two small peripheral domains, NMPbind and LID, which undergo movements during catalysis. The LID domain closes over the site of phosphoryl transfer upon GTP binding. Assembling and dissambling the active center during each catalytic cycle provides an effective means to prevent GTP hydrolysis.</text>
</comment>
<keyword evidence="2 7" id="KW-0808">Transferase</keyword>
<dbReference type="Pfam" id="PF00406">
    <property type="entry name" value="ADK"/>
    <property type="match status" value="1"/>
</dbReference>